<feature type="coiled-coil region" evidence="4">
    <location>
        <begin position="341"/>
        <end position="375"/>
    </location>
</feature>
<proteinExistence type="predicted"/>
<keyword evidence="2" id="KW-0963">Cytoplasm</keyword>
<dbReference type="OrthoDB" id="76453at2759"/>
<evidence type="ECO:0000256" key="1">
    <source>
        <dbReference type="ARBA" id="ARBA00004267"/>
    </source>
</evidence>
<feature type="domain" description="Cep57 centrosome microtubule-binding" evidence="6">
    <location>
        <begin position="1006"/>
        <end position="1082"/>
    </location>
</feature>
<evidence type="ECO:0000259" key="6">
    <source>
        <dbReference type="Pfam" id="PF06657"/>
    </source>
</evidence>
<feature type="region of interest" description="Disordered" evidence="5">
    <location>
        <begin position="1"/>
        <end position="77"/>
    </location>
</feature>
<dbReference type="PANTHER" id="PTHR19336:SF9">
    <property type="entry name" value="SPINDLE POLE BODY PROTEIN PPC89"/>
    <property type="match status" value="1"/>
</dbReference>
<evidence type="ECO:0008006" key="10">
    <source>
        <dbReference type="Google" id="ProtNLM"/>
    </source>
</evidence>
<gene>
    <name evidence="8" type="ORF">N0V83_004542</name>
</gene>
<dbReference type="InterPro" id="IPR051756">
    <property type="entry name" value="Centrosomal_MT-associated"/>
</dbReference>
<dbReference type="AlphaFoldDB" id="A0A9W9CN08"/>
<dbReference type="Gene3D" id="1.20.5.1700">
    <property type="match status" value="1"/>
</dbReference>
<evidence type="ECO:0000259" key="7">
    <source>
        <dbReference type="Pfam" id="PF14197"/>
    </source>
</evidence>
<comment type="subcellular location">
    <subcellularLocation>
        <location evidence="1">Cytoplasm</location>
        <location evidence="1">Cytoskeleton</location>
        <location evidence="1">Microtubule organizing center</location>
    </subcellularLocation>
</comment>
<feature type="compositionally biased region" description="Polar residues" evidence="5">
    <location>
        <begin position="675"/>
        <end position="684"/>
    </location>
</feature>
<dbReference type="Pfam" id="PF14197">
    <property type="entry name" value="Cep57_CLD_2"/>
    <property type="match status" value="1"/>
</dbReference>
<feature type="compositionally biased region" description="Polar residues" evidence="5">
    <location>
        <begin position="231"/>
        <end position="244"/>
    </location>
</feature>
<dbReference type="InterPro" id="IPR025925">
    <property type="entry name" value="PPC89_CLD"/>
</dbReference>
<evidence type="ECO:0000313" key="8">
    <source>
        <dbReference type="EMBL" id="KAJ4371325.1"/>
    </source>
</evidence>
<dbReference type="Pfam" id="PF06657">
    <property type="entry name" value="Cep57_MT_bd"/>
    <property type="match status" value="1"/>
</dbReference>
<feature type="compositionally biased region" description="Basic and acidic residues" evidence="5">
    <location>
        <begin position="380"/>
        <end position="399"/>
    </location>
</feature>
<sequence>MQSSPPTSDGKARAIRELSRSLSHSPRNIASPSPPPSDSNPTKNSGFGSESDDFSNNPDVFMSTQHRLEDDTNTLPQYPRIRSTAKKVNTWHMLRSEQPVPDTSMVNKEFGDFDHSLSDEEAMSIEQARGLNRSNRGTPDKIRSQFNSLYDITPPTNRSRKSYAAETGSLRRDAQIRRASRNDFESASPRPASARHAPANQDRRHTSLAQLHAKISEDESSFMDQRPPTLTVDSTKNTRWGNRSRQTSLQIDGVVDDSRRVNATPKSRPATAQNATAQSFILPDLPNLTELVSGVFDDGTPVFSKNAPARSRFSAPPGRPQHIPVEGVPIPDEEKAIFAALHQLQDKVAQMEAERAEQERKLEEQDMELIELRATTQAQEKLRRSDSAHDSDGSKSSWKVEKTRLDATVQTLRTKLDRADRKLAVLEIEKKRLNTERDNMAGQLGVAFQTCEELKNEKGALSTENDTLRQEIDNLRAENEELRDQLAHDQSQHREETVQLRQQFDQAANATEKENATLHAELARVRAQHDENTQQLSRKDIELRKARQEQAEYAQLKSYHESLQSQLANLKAKREEEVKRWTRQEASLKAQVGRRDETIRQFQDMTQEQTNEAMRLDNDNLRNELAQLSAKLEDETEQWIRKEAELKRKVQRREDAARKTLDMTREVLSAREANEQQFDASGPTSKGKGKENAFAEPLQRKPSYRREDTRTRIHNRVQQEVRNSKAVGAQQSSQFGESPRKSYAGVSRFSNRSVSAPIPADKHARVESDVESTTDLSLAPRGTPYTSRSIRSVKTTTAIQPPADLDLTELSLIDSNQIAQLRRALEEERAAARRRASAPLDQQARDDTLRSQRQTREDTVRSIASAKSERRPSLPRKSSLKDITQRTNVTQFEEDVTGDVSNLDADVEATQTKQSAIDASMLSNTSRRRRSAPTEMTSAFIVPDIKLDTHKQTTTTVNISQKTTSKDHDNTNCTVCRRDGLTTATDAFRVPKLVPVSSRMPDDVDATLRPARSPKEALALVVKELQDERAHMHMELAVMRAMLESHDASLGNRKRREINASMQEILRRLEIKDMQIYNLYDVLEGQQTDDLTELDVENLTQQIRAEEEKTQSEPEKKAKKVTIRSFVDEEDDNSIEVGRGVSHELEDEETQELPWEGFEDTGMEGDVSYGALQGWRTSVH</sequence>
<dbReference type="GO" id="GO:0008017">
    <property type="term" value="F:microtubule binding"/>
    <property type="evidence" value="ECO:0007669"/>
    <property type="project" value="InterPro"/>
</dbReference>
<feature type="region of interest" description="Disordered" evidence="5">
    <location>
        <begin position="669"/>
        <end position="789"/>
    </location>
</feature>
<evidence type="ECO:0000313" key="9">
    <source>
        <dbReference type="Proteomes" id="UP001140560"/>
    </source>
</evidence>
<keyword evidence="3" id="KW-0206">Cytoskeleton</keyword>
<feature type="region of interest" description="Disordered" evidence="5">
    <location>
        <begin position="377"/>
        <end position="399"/>
    </location>
</feature>
<feature type="compositionally biased region" description="Basic and acidic residues" evidence="5">
    <location>
        <begin position="10"/>
        <end position="19"/>
    </location>
</feature>
<feature type="domain" description="PPC89 centrosome localisation" evidence="7">
    <location>
        <begin position="405"/>
        <end position="470"/>
    </location>
</feature>
<evidence type="ECO:0000256" key="3">
    <source>
        <dbReference type="ARBA" id="ARBA00023212"/>
    </source>
</evidence>
<dbReference type="PANTHER" id="PTHR19336">
    <property type="entry name" value="UNCHARACTERIZED DUF1167"/>
    <property type="match status" value="1"/>
</dbReference>
<organism evidence="8 9">
    <name type="scientific">Neocucurbitaria cava</name>
    <dbReference type="NCBI Taxonomy" id="798079"/>
    <lineage>
        <taxon>Eukaryota</taxon>
        <taxon>Fungi</taxon>
        <taxon>Dikarya</taxon>
        <taxon>Ascomycota</taxon>
        <taxon>Pezizomycotina</taxon>
        <taxon>Dothideomycetes</taxon>
        <taxon>Pleosporomycetidae</taxon>
        <taxon>Pleosporales</taxon>
        <taxon>Pleosporineae</taxon>
        <taxon>Cucurbitariaceae</taxon>
        <taxon>Neocucurbitaria</taxon>
    </lineage>
</organism>
<feature type="compositionally biased region" description="Acidic residues" evidence="5">
    <location>
        <begin position="1145"/>
        <end position="1163"/>
    </location>
</feature>
<comment type="caution">
    <text evidence="8">The sequence shown here is derived from an EMBL/GenBank/DDBJ whole genome shotgun (WGS) entry which is preliminary data.</text>
</comment>
<feature type="compositionally biased region" description="Polar residues" evidence="5">
    <location>
        <begin position="20"/>
        <end position="30"/>
    </location>
</feature>
<accession>A0A9W9CN08</accession>
<feature type="region of interest" description="Disordered" evidence="5">
    <location>
        <begin position="1141"/>
        <end position="1166"/>
    </location>
</feature>
<dbReference type="InterPro" id="IPR024957">
    <property type="entry name" value="Cep57_MT-bd_dom"/>
</dbReference>
<evidence type="ECO:0000256" key="2">
    <source>
        <dbReference type="ARBA" id="ARBA00022490"/>
    </source>
</evidence>
<evidence type="ECO:0000256" key="5">
    <source>
        <dbReference type="SAM" id="MobiDB-lite"/>
    </source>
</evidence>
<protein>
    <recommendedName>
        <fullName evidence="10">Cep57 centrosome microtubule-binding domain-containing protein</fullName>
    </recommendedName>
</protein>
<dbReference type="EMBL" id="JAPEUY010000007">
    <property type="protein sequence ID" value="KAJ4371325.1"/>
    <property type="molecule type" value="Genomic_DNA"/>
</dbReference>
<feature type="compositionally biased region" description="Basic and acidic residues" evidence="5">
    <location>
        <begin position="843"/>
        <end position="860"/>
    </location>
</feature>
<feature type="compositionally biased region" description="Polar residues" evidence="5">
    <location>
        <begin position="54"/>
        <end position="65"/>
    </location>
</feature>
<evidence type="ECO:0000256" key="4">
    <source>
        <dbReference type="SAM" id="Coils"/>
    </source>
</evidence>
<name>A0A9W9CN08_9PLEO</name>
<feature type="compositionally biased region" description="Basic and acidic residues" evidence="5">
    <location>
        <begin position="169"/>
        <end position="184"/>
    </location>
</feature>
<keyword evidence="9" id="KW-1185">Reference proteome</keyword>
<feature type="region of interest" description="Disordered" evidence="5">
    <location>
        <begin position="830"/>
        <end position="886"/>
    </location>
</feature>
<feature type="coiled-coil region" evidence="4">
    <location>
        <begin position="402"/>
        <end position="649"/>
    </location>
</feature>
<feature type="region of interest" description="Disordered" evidence="5">
    <location>
        <begin position="128"/>
        <end position="244"/>
    </location>
</feature>
<feature type="compositionally biased region" description="Polar residues" evidence="5">
    <location>
        <begin position="144"/>
        <end position="157"/>
    </location>
</feature>
<keyword evidence="4" id="KW-0175">Coiled coil</keyword>
<feature type="compositionally biased region" description="Low complexity" evidence="5">
    <location>
        <begin position="186"/>
        <end position="199"/>
    </location>
</feature>
<feature type="compositionally biased region" description="Basic and acidic residues" evidence="5">
    <location>
        <begin position="704"/>
        <end position="723"/>
    </location>
</feature>
<dbReference type="GO" id="GO:0005815">
    <property type="term" value="C:microtubule organizing center"/>
    <property type="evidence" value="ECO:0007669"/>
    <property type="project" value="UniProtKB-SubCell"/>
</dbReference>
<dbReference type="Proteomes" id="UP001140560">
    <property type="component" value="Unassembled WGS sequence"/>
</dbReference>
<reference evidence="8" key="1">
    <citation type="submission" date="2022-10" db="EMBL/GenBank/DDBJ databases">
        <title>Tapping the CABI collections for fungal endophytes: first genome assemblies for Collariella, Neodidymelliopsis, Ascochyta clinopodiicola, Didymella pomorum, Didymosphaeria variabile, Neocosmospora piperis and Neocucurbitaria cava.</title>
        <authorList>
            <person name="Hill R."/>
        </authorList>
    </citation>
    <scope>NUCLEOTIDE SEQUENCE</scope>
    <source>
        <strain evidence="8">IMI 356814</strain>
    </source>
</reference>